<organism evidence="1 2">
    <name type="scientific">Mycolicibacterium senegalense</name>
    <dbReference type="NCBI Taxonomy" id="1796"/>
    <lineage>
        <taxon>Bacteria</taxon>
        <taxon>Bacillati</taxon>
        <taxon>Actinomycetota</taxon>
        <taxon>Actinomycetes</taxon>
        <taxon>Mycobacteriales</taxon>
        <taxon>Mycobacteriaceae</taxon>
        <taxon>Mycolicibacterium</taxon>
    </lineage>
</organism>
<dbReference type="RefSeq" id="WP_036393831.1">
    <property type="nucleotide sequence ID" value="NZ_CP081000.1"/>
</dbReference>
<gene>
    <name evidence="1" type="ORF">NCTC4524_01589</name>
</gene>
<sequence length="316" mass="33987">MMPNMMNRPTGVPVAAYTALSEVILRFADAVESLITGDLRQPFSRIPSEAVRDRAADGEHLGTRTKTALTNLAMNQSYSAAAQCDLLRGIAAALPAEKVFFSPYPLARTCAVTAAKAWFIVSGPTREERLQRYLNEELGAIYGAAWDFNDSDSLADIAALTDGYVAVGATAGLRSLRKNNPNNWDAPYLVRSDQGRRDTPPSETTIVREMFTASGFGADQAGKPYALLSAATHGRFTQSGVSESILTGRTEFGVQMRAFHSSAETSAKVTVLAAIAARTHLRALARYANEPQELVDDRLGGPLAEWCAAGEVEVPD</sequence>
<reference evidence="1 2" key="1">
    <citation type="submission" date="2018-06" db="EMBL/GenBank/DDBJ databases">
        <authorList>
            <consortium name="Pathogen Informatics"/>
            <person name="Doyle S."/>
        </authorList>
    </citation>
    <scope>NUCLEOTIDE SEQUENCE [LARGE SCALE GENOMIC DNA]</scope>
    <source>
        <strain evidence="1 2">NCTC4524</strain>
    </source>
</reference>
<evidence type="ECO:0000313" key="2">
    <source>
        <dbReference type="Proteomes" id="UP000254945"/>
    </source>
</evidence>
<dbReference type="AlphaFoldDB" id="A0A378SZI7"/>
<accession>A0A378SZI7</accession>
<protein>
    <submittedName>
        <fullName evidence="1">Uncharacterized protein</fullName>
    </submittedName>
</protein>
<proteinExistence type="predicted"/>
<name>A0A378SZI7_9MYCO</name>
<evidence type="ECO:0000313" key="1">
    <source>
        <dbReference type="EMBL" id="STZ53962.1"/>
    </source>
</evidence>
<dbReference type="EMBL" id="UGQQ01000001">
    <property type="protein sequence ID" value="STZ53962.1"/>
    <property type="molecule type" value="Genomic_DNA"/>
</dbReference>
<dbReference type="Proteomes" id="UP000254945">
    <property type="component" value="Unassembled WGS sequence"/>
</dbReference>